<evidence type="ECO:0000313" key="1">
    <source>
        <dbReference type="EMBL" id="MDW8801311.1"/>
    </source>
</evidence>
<evidence type="ECO:0008006" key="3">
    <source>
        <dbReference type="Google" id="ProtNLM"/>
    </source>
</evidence>
<evidence type="ECO:0000313" key="2">
    <source>
        <dbReference type="Proteomes" id="UP001281656"/>
    </source>
</evidence>
<keyword evidence="2" id="KW-1185">Reference proteome</keyword>
<dbReference type="EMBL" id="JARUJP010000008">
    <property type="protein sequence ID" value="MDW8801311.1"/>
    <property type="molecule type" value="Genomic_DNA"/>
</dbReference>
<sequence length="154" mass="17254">MLMDGSEKIIKVNSPLYEEFAADEYISEVITTAVPTPTPCPCCFSTERRVDYDKCELVAEENIEATVNCVGRFLDVAVTLRNICPNKLVAIGVLVYDEQNRLLSFKVCRLFTGNGPNCIPSLSAGRFCFVFDENYSCPGPRTFTVRVVSNYLER</sequence>
<reference evidence="1 2" key="1">
    <citation type="submission" date="2023-04" db="EMBL/GenBank/DDBJ databases">
        <title>Clostridium tannerae sp. nov., isolated from the fecal material of an alpaca.</title>
        <authorList>
            <person name="Miller S."/>
            <person name="Hendry M."/>
            <person name="King J."/>
            <person name="Sankaranarayanan K."/>
            <person name="Lawson P.A."/>
        </authorList>
    </citation>
    <scope>NUCLEOTIDE SEQUENCE [LARGE SCALE GENOMIC DNA]</scope>
    <source>
        <strain evidence="1 2">A1-XYC3</strain>
    </source>
</reference>
<proteinExistence type="predicted"/>
<dbReference type="RefSeq" id="WP_318797935.1">
    <property type="nucleotide sequence ID" value="NZ_JARUJP010000008.1"/>
</dbReference>
<dbReference type="Proteomes" id="UP001281656">
    <property type="component" value="Unassembled WGS sequence"/>
</dbReference>
<gene>
    <name evidence="1" type="ORF">P8V03_09105</name>
</gene>
<organism evidence="1 2">
    <name type="scientific">Clostridium tanneri</name>
    <dbReference type="NCBI Taxonomy" id="3037988"/>
    <lineage>
        <taxon>Bacteria</taxon>
        <taxon>Bacillati</taxon>
        <taxon>Bacillota</taxon>
        <taxon>Clostridia</taxon>
        <taxon>Eubacteriales</taxon>
        <taxon>Clostridiaceae</taxon>
        <taxon>Clostridium</taxon>
    </lineage>
</organism>
<comment type="caution">
    <text evidence="1">The sequence shown here is derived from an EMBL/GenBank/DDBJ whole genome shotgun (WGS) entry which is preliminary data.</text>
</comment>
<name>A0ABU4JT40_9CLOT</name>
<protein>
    <recommendedName>
        <fullName evidence="3">SipL SPOCS domain-containing protein</fullName>
    </recommendedName>
</protein>
<accession>A0ABU4JT40</accession>